<sequence>MDSRLTCPEPSLEKHLKGHRKSITALSFNPNERQIASSSLDNTILLWDLHGMRSYRFQGHDEAVMDITFSPSGQYMASASRDKTIRVWVPTVTGSTGVFKAHSQTVRSVQFSSDGKKILTASDDKIIKLWSSDKYKFIMSFVGHTNWVRRASMSQDCTLIASCSDDKSIKLWNIETGSCIHTYKDQKTHGVYLAWHPSSCYIAVGTINGNVMLYDVRTHNLVQYYSIHNDYVNQVAFHPSGSFILTASKDGTMKILDLLEGHPLFTLSAQSGAVNTVTFSPTGDSFASAGEDKLVYIWKTNFTELGSETKENINNISTPQSQNSKVTPKGKRQGSKMWFRCYHSDMYPIKTILHLDNGNEVLDTIDNIQEPNAHSTLLESAHPSTNVSLSASRKTCPSGECSNNIGDISHLPRTPPVPGTYTIPSIMNKSVGTNDETENLFGMIKLTASDVCYTNGTIEWVGRKRSFPINSGFKILKDNKIFHGEPVLKKVRKINRTFTIANEKFKECDCADVLPTVNAIVDHLNALHEAVDIVDLRLNTLEDVIGRNE</sequence>
<dbReference type="InterPro" id="IPR020472">
    <property type="entry name" value="WD40_PAC1"/>
</dbReference>
<organism evidence="5 6">
    <name type="scientific">Pieris macdunnoughi</name>
    <dbReference type="NCBI Taxonomy" id="345717"/>
    <lineage>
        <taxon>Eukaryota</taxon>
        <taxon>Metazoa</taxon>
        <taxon>Ecdysozoa</taxon>
        <taxon>Arthropoda</taxon>
        <taxon>Hexapoda</taxon>
        <taxon>Insecta</taxon>
        <taxon>Pterygota</taxon>
        <taxon>Neoptera</taxon>
        <taxon>Endopterygota</taxon>
        <taxon>Lepidoptera</taxon>
        <taxon>Glossata</taxon>
        <taxon>Ditrysia</taxon>
        <taxon>Papilionoidea</taxon>
        <taxon>Pieridae</taxon>
        <taxon>Pierinae</taxon>
        <taxon>Pieris</taxon>
    </lineage>
</organism>
<dbReference type="GO" id="GO:0060271">
    <property type="term" value="P:cilium assembly"/>
    <property type="evidence" value="ECO:0007669"/>
    <property type="project" value="TreeGrafter"/>
</dbReference>
<reference evidence="5" key="1">
    <citation type="submission" date="2021-02" db="EMBL/GenBank/DDBJ databases">
        <authorList>
            <person name="Steward A R."/>
        </authorList>
    </citation>
    <scope>NUCLEOTIDE SEQUENCE</scope>
</reference>
<dbReference type="Gene3D" id="2.130.10.10">
    <property type="entry name" value="YVTN repeat-like/Quinoprotein amine dehydrogenase"/>
    <property type="match status" value="2"/>
</dbReference>
<evidence type="ECO:0000313" key="6">
    <source>
        <dbReference type="Proteomes" id="UP000663880"/>
    </source>
</evidence>
<evidence type="ECO:0000256" key="3">
    <source>
        <dbReference type="ARBA" id="ARBA00037984"/>
    </source>
</evidence>
<dbReference type="InterPro" id="IPR015943">
    <property type="entry name" value="WD40/YVTN_repeat-like_dom_sf"/>
</dbReference>
<feature type="repeat" description="WD" evidence="4">
    <location>
        <begin position="225"/>
        <end position="266"/>
    </location>
</feature>
<keyword evidence="2" id="KW-0677">Repeat</keyword>
<dbReference type="EMBL" id="CAJOBZ010000017">
    <property type="protein sequence ID" value="CAF4854206.1"/>
    <property type="molecule type" value="Genomic_DNA"/>
</dbReference>
<dbReference type="InterPro" id="IPR036322">
    <property type="entry name" value="WD40_repeat_dom_sf"/>
</dbReference>
<dbReference type="PROSITE" id="PS50294">
    <property type="entry name" value="WD_REPEATS_REGION"/>
    <property type="match status" value="6"/>
</dbReference>
<name>A0A821S7W2_9NEOP</name>
<dbReference type="GO" id="GO:0036064">
    <property type="term" value="C:ciliary basal body"/>
    <property type="evidence" value="ECO:0007669"/>
    <property type="project" value="TreeGrafter"/>
</dbReference>
<dbReference type="Proteomes" id="UP000663880">
    <property type="component" value="Unassembled WGS sequence"/>
</dbReference>
<evidence type="ECO:0000256" key="1">
    <source>
        <dbReference type="ARBA" id="ARBA00022574"/>
    </source>
</evidence>
<dbReference type="InterPro" id="IPR019775">
    <property type="entry name" value="WD40_repeat_CS"/>
</dbReference>
<accession>A0A821S7W2</accession>
<dbReference type="PANTHER" id="PTHR44019:SF8">
    <property type="entry name" value="POC1 CENTRIOLAR PROTEIN HOMOLOG"/>
    <property type="match status" value="1"/>
</dbReference>
<gene>
    <name evidence="5" type="ORF">PMACD_LOCUS7331</name>
</gene>
<dbReference type="PROSITE" id="PS00678">
    <property type="entry name" value="WD_REPEATS_1"/>
    <property type="match status" value="2"/>
</dbReference>
<proteinExistence type="inferred from homology"/>
<feature type="repeat" description="WD" evidence="4">
    <location>
        <begin position="57"/>
        <end position="88"/>
    </location>
</feature>
<keyword evidence="1 4" id="KW-0853">WD repeat</keyword>
<dbReference type="InterPro" id="IPR050505">
    <property type="entry name" value="WDR55/POC1"/>
</dbReference>
<dbReference type="OrthoDB" id="10264588at2759"/>
<evidence type="ECO:0000256" key="4">
    <source>
        <dbReference type="PROSITE-ProRule" id="PRU00221"/>
    </source>
</evidence>
<protein>
    <submittedName>
        <fullName evidence="5">Uncharacterized protein</fullName>
    </submittedName>
</protein>
<dbReference type="AlphaFoldDB" id="A0A821S7W2"/>
<dbReference type="SMART" id="SM00320">
    <property type="entry name" value="WD40"/>
    <property type="match status" value="7"/>
</dbReference>
<dbReference type="InterPro" id="IPR001680">
    <property type="entry name" value="WD40_rpt"/>
</dbReference>
<keyword evidence="6" id="KW-1185">Reference proteome</keyword>
<dbReference type="SUPFAM" id="SSF50978">
    <property type="entry name" value="WD40 repeat-like"/>
    <property type="match status" value="1"/>
</dbReference>
<feature type="repeat" description="WD" evidence="4">
    <location>
        <begin position="99"/>
        <end position="140"/>
    </location>
</feature>
<feature type="repeat" description="WD" evidence="4">
    <location>
        <begin position="267"/>
        <end position="299"/>
    </location>
</feature>
<dbReference type="PRINTS" id="PR00320">
    <property type="entry name" value="GPROTEINBRPT"/>
</dbReference>
<feature type="repeat" description="WD" evidence="4">
    <location>
        <begin position="16"/>
        <end position="49"/>
    </location>
</feature>
<dbReference type="Pfam" id="PF00400">
    <property type="entry name" value="WD40"/>
    <property type="match status" value="7"/>
</dbReference>
<feature type="repeat" description="WD" evidence="4">
    <location>
        <begin position="141"/>
        <end position="182"/>
    </location>
</feature>
<dbReference type="CDD" id="cd00200">
    <property type="entry name" value="WD40"/>
    <property type="match status" value="1"/>
</dbReference>
<evidence type="ECO:0000256" key="2">
    <source>
        <dbReference type="ARBA" id="ARBA00022737"/>
    </source>
</evidence>
<comment type="similarity">
    <text evidence="3">Belongs to the WD repeat POC1 family.</text>
</comment>
<comment type="caution">
    <text evidence="5">The sequence shown here is derived from an EMBL/GenBank/DDBJ whole genome shotgun (WGS) entry which is preliminary data.</text>
</comment>
<evidence type="ECO:0000313" key="5">
    <source>
        <dbReference type="EMBL" id="CAF4854206.1"/>
    </source>
</evidence>
<dbReference type="PROSITE" id="PS50082">
    <property type="entry name" value="WD_REPEATS_2"/>
    <property type="match status" value="6"/>
</dbReference>
<dbReference type="PANTHER" id="PTHR44019">
    <property type="entry name" value="WD REPEAT-CONTAINING PROTEIN 55"/>
    <property type="match status" value="1"/>
</dbReference>
<dbReference type="GO" id="GO:0005814">
    <property type="term" value="C:centriole"/>
    <property type="evidence" value="ECO:0007669"/>
    <property type="project" value="TreeGrafter"/>
</dbReference>